<dbReference type="Proteomes" id="UP000235598">
    <property type="component" value="Unassembled WGS sequence"/>
</dbReference>
<dbReference type="EMBL" id="PNHK01000222">
    <property type="protein sequence ID" value="PMD04254.1"/>
    <property type="molecule type" value="Genomic_DNA"/>
</dbReference>
<protein>
    <submittedName>
        <fullName evidence="1">Phosphoserine transaminase</fullName>
    </submittedName>
</protein>
<evidence type="ECO:0000313" key="2">
    <source>
        <dbReference type="Proteomes" id="UP000235598"/>
    </source>
</evidence>
<feature type="non-terminal residue" evidence="1">
    <location>
        <position position="1"/>
    </location>
</feature>
<reference evidence="1 2" key="1">
    <citation type="submission" date="2017-09" db="EMBL/GenBank/DDBJ databases">
        <title>Bacterial strain isolated from the female urinary microbiota.</title>
        <authorList>
            <person name="Thomas-White K."/>
            <person name="Kumar N."/>
            <person name="Forster S."/>
            <person name="Putonti C."/>
            <person name="Lawley T."/>
            <person name="Wolfe A.J."/>
        </authorList>
    </citation>
    <scope>NUCLEOTIDE SEQUENCE [LARGE SCALE GENOMIC DNA]</scope>
    <source>
        <strain evidence="1 2">UMB1301</strain>
    </source>
</reference>
<accession>A0A2N6VJH8</accession>
<proteinExistence type="predicted"/>
<dbReference type="AlphaFoldDB" id="A0A2N6VJH8"/>
<organism evidence="1 2">
    <name type="scientific">Brevibacterium paucivorans</name>
    <dbReference type="NCBI Taxonomy" id="170994"/>
    <lineage>
        <taxon>Bacteria</taxon>
        <taxon>Bacillati</taxon>
        <taxon>Actinomycetota</taxon>
        <taxon>Actinomycetes</taxon>
        <taxon>Micrococcales</taxon>
        <taxon>Brevibacteriaceae</taxon>
        <taxon>Brevibacterium</taxon>
    </lineage>
</organism>
<name>A0A2N6VJH8_9MICO</name>
<comment type="caution">
    <text evidence="1">The sequence shown here is derived from an EMBL/GenBank/DDBJ whole genome shotgun (WGS) entry which is preliminary data.</text>
</comment>
<feature type="non-terminal residue" evidence="1">
    <location>
        <position position="40"/>
    </location>
</feature>
<evidence type="ECO:0000313" key="1">
    <source>
        <dbReference type="EMBL" id="PMD04254.1"/>
    </source>
</evidence>
<sequence>GLVRRKAAHGSFGEFGSKFAKATDTTPFLDDSAVFESQPG</sequence>
<gene>
    <name evidence="1" type="ORF">CJ199_13125</name>
</gene>